<accession>A0AAE1BYB4</accession>
<reference evidence="3" key="1">
    <citation type="submission" date="2023-10" db="EMBL/GenBank/DDBJ databases">
        <title>Genome assemblies of two species of porcelain crab, Petrolisthes cinctipes and Petrolisthes manimaculis (Anomura: Porcellanidae).</title>
        <authorList>
            <person name="Angst P."/>
        </authorList>
    </citation>
    <scope>NUCLEOTIDE SEQUENCE</scope>
    <source>
        <strain evidence="3">PB745_01</strain>
        <tissue evidence="3">Gill</tissue>
    </source>
</reference>
<dbReference type="CDD" id="cd14498">
    <property type="entry name" value="DSP"/>
    <property type="match status" value="1"/>
</dbReference>
<dbReference type="GO" id="GO:0008330">
    <property type="term" value="F:protein tyrosine/threonine phosphatase activity"/>
    <property type="evidence" value="ECO:0007669"/>
    <property type="project" value="TreeGrafter"/>
</dbReference>
<feature type="compositionally biased region" description="Basic and acidic residues" evidence="2">
    <location>
        <begin position="1"/>
        <end position="11"/>
    </location>
</feature>
<feature type="compositionally biased region" description="Low complexity" evidence="2">
    <location>
        <begin position="53"/>
        <end position="71"/>
    </location>
</feature>
<organism evidence="3 4">
    <name type="scientific">Petrolisthes cinctipes</name>
    <name type="common">Flat porcelain crab</name>
    <dbReference type="NCBI Taxonomy" id="88211"/>
    <lineage>
        <taxon>Eukaryota</taxon>
        <taxon>Metazoa</taxon>
        <taxon>Ecdysozoa</taxon>
        <taxon>Arthropoda</taxon>
        <taxon>Crustacea</taxon>
        <taxon>Multicrustacea</taxon>
        <taxon>Malacostraca</taxon>
        <taxon>Eumalacostraca</taxon>
        <taxon>Eucarida</taxon>
        <taxon>Decapoda</taxon>
        <taxon>Pleocyemata</taxon>
        <taxon>Anomura</taxon>
        <taxon>Galatheoidea</taxon>
        <taxon>Porcellanidae</taxon>
        <taxon>Petrolisthes</taxon>
    </lineage>
</organism>
<evidence type="ECO:0000256" key="1">
    <source>
        <dbReference type="ARBA" id="ARBA00022912"/>
    </source>
</evidence>
<feature type="region of interest" description="Disordered" evidence="2">
    <location>
        <begin position="606"/>
        <end position="627"/>
    </location>
</feature>
<gene>
    <name evidence="3" type="ORF">Pcinc_034606</name>
</gene>
<dbReference type="PANTHER" id="PTHR10159:SF519">
    <property type="entry name" value="DUAL SPECIFICITY PROTEIN PHOSPHATASE MPK3"/>
    <property type="match status" value="1"/>
</dbReference>
<feature type="region of interest" description="Disordered" evidence="2">
    <location>
        <begin position="1"/>
        <end position="112"/>
    </location>
</feature>
<feature type="compositionally biased region" description="Basic and acidic residues" evidence="2">
    <location>
        <begin position="540"/>
        <end position="556"/>
    </location>
</feature>
<keyword evidence="1" id="KW-0904">Protein phosphatase</keyword>
<dbReference type="SUPFAM" id="SSF52799">
    <property type="entry name" value="(Phosphotyrosine protein) phosphatases II"/>
    <property type="match status" value="1"/>
</dbReference>
<feature type="region of interest" description="Disordered" evidence="2">
    <location>
        <begin position="494"/>
        <end position="556"/>
    </location>
</feature>
<dbReference type="GO" id="GO:0033550">
    <property type="term" value="F:MAP kinase tyrosine phosphatase activity"/>
    <property type="evidence" value="ECO:0007669"/>
    <property type="project" value="TreeGrafter"/>
</dbReference>
<feature type="compositionally biased region" description="Polar residues" evidence="2">
    <location>
        <begin position="319"/>
        <end position="336"/>
    </location>
</feature>
<keyword evidence="1" id="KW-0378">Hydrolase</keyword>
<dbReference type="GO" id="GO:0005829">
    <property type="term" value="C:cytosol"/>
    <property type="evidence" value="ECO:0007669"/>
    <property type="project" value="TreeGrafter"/>
</dbReference>
<comment type="caution">
    <text evidence="3">The sequence shown here is derived from an EMBL/GenBank/DDBJ whole genome shotgun (WGS) entry which is preliminary data.</text>
</comment>
<feature type="compositionally biased region" description="Polar residues" evidence="2">
    <location>
        <begin position="157"/>
        <end position="167"/>
    </location>
</feature>
<feature type="region of interest" description="Disordered" evidence="2">
    <location>
        <begin position="266"/>
        <end position="343"/>
    </location>
</feature>
<evidence type="ECO:0000313" key="3">
    <source>
        <dbReference type="EMBL" id="KAK3859268.1"/>
    </source>
</evidence>
<dbReference type="GO" id="GO:0043409">
    <property type="term" value="P:negative regulation of MAPK cascade"/>
    <property type="evidence" value="ECO:0007669"/>
    <property type="project" value="TreeGrafter"/>
</dbReference>
<protein>
    <submittedName>
        <fullName evidence="3">Uncharacterized protein</fullName>
    </submittedName>
</protein>
<dbReference type="Gene3D" id="3.90.190.10">
    <property type="entry name" value="Protein tyrosine phosphatase superfamily"/>
    <property type="match status" value="1"/>
</dbReference>
<sequence length="627" mass="68698">MEERLVSEEGVKVSLECTGGGESSRRSSTDSTRTATPSLIQVQIGTRWDRQGNNNNNNNSNNNNSNNNNNNDLLQYQHQQHTTTTTFSTSSLSCPNLSSRTPSPSMVDVGAAPYRDNRKKPFVMDYDVAGRLDRRHSPGSPLPLTWSANLYSHSLVQAPPSQNTQPSHQKDLNAPQHSLPPQHLPSYPSSHNTEELLRVPEDSNCSYRASVSVAPLSPVGVPEEPQVDFMRRHTLSSTHHHLPPHTLSSTHTLPPKERELRRHSWTTPGTVHTNTNTTTPDTRRGSSVTLVVGSKGDASLSSPPHQNKKASGAVEEMKATSTPNSIHHTTPSQQTLLPPPPPPPPRRNLKYADHNIAYVVAGVYVGNLRAAYCEPVLCRLQIECVVDLSGLLPSQVPRQYHSLCPCTCPQSTPHYRSRLCIDLGDRLCGVEVNQVMGEVTSFLQAARQRKKNALVHCVDGITTAPVVLAHYLNTVEEMPFSDALTLVTSAYRPASRESQGLEANPKSHPDVASRESQSLEANPKSHPDVVSRESQVLEANPKRHSDVQKRKVGVEKSNADVHKAENGGGLLTHIPAFDPSNERSHWGWEDKGEGGDEVLRERAMGGCVGGSYESPHTPTRVPICTRS</sequence>
<dbReference type="Proteomes" id="UP001286313">
    <property type="component" value="Unassembled WGS sequence"/>
</dbReference>
<feature type="region of interest" description="Disordered" evidence="2">
    <location>
        <begin position="157"/>
        <end position="194"/>
    </location>
</feature>
<feature type="compositionally biased region" description="Polar residues" evidence="2">
    <location>
        <begin position="72"/>
        <end position="81"/>
    </location>
</feature>
<dbReference type="PANTHER" id="PTHR10159">
    <property type="entry name" value="DUAL SPECIFICITY PROTEIN PHOSPHATASE"/>
    <property type="match status" value="1"/>
</dbReference>
<dbReference type="InterPro" id="IPR029021">
    <property type="entry name" value="Prot-tyrosine_phosphatase-like"/>
</dbReference>
<evidence type="ECO:0000256" key="2">
    <source>
        <dbReference type="SAM" id="MobiDB-lite"/>
    </source>
</evidence>
<keyword evidence="4" id="KW-1185">Reference proteome</keyword>
<feature type="compositionally biased region" description="Low complexity" evidence="2">
    <location>
        <begin position="266"/>
        <end position="280"/>
    </location>
</feature>
<evidence type="ECO:0000313" key="4">
    <source>
        <dbReference type="Proteomes" id="UP001286313"/>
    </source>
</evidence>
<proteinExistence type="predicted"/>
<name>A0AAE1BYB4_PETCI</name>
<feature type="compositionally biased region" description="Low complexity" evidence="2">
    <location>
        <begin position="82"/>
        <end position="99"/>
    </location>
</feature>
<dbReference type="GO" id="GO:0017017">
    <property type="term" value="F:MAP kinase tyrosine/serine/threonine phosphatase activity"/>
    <property type="evidence" value="ECO:0007669"/>
    <property type="project" value="TreeGrafter"/>
</dbReference>
<dbReference type="AlphaFoldDB" id="A0AAE1BYB4"/>
<dbReference type="EMBL" id="JAWQEG010005065">
    <property type="protein sequence ID" value="KAK3859268.1"/>
    <property type="molecule type" value="Genomic_DNA"/>
</dbReference>